<dbReference type="InterPro" id="IPR004827">
    <property type="entry name" value="bZIP"/>
</dbReference>
<dbReference type="CDD" id="cd14702">
    <property type="entry name" value="bZIP_plant_GBF1"/>
    <property type="match status" value="1"/>
</dbReference>
<comment type="caution">
    <text evidence="7">The sequence shown here is derived from an EMBL/GenBank/DDBJ whole genome shotgun (WGS) entry which is preliminary data.</text>
</comment>
<dbReference type="Proteomes" id="UP001293254">
    <property type="component" value="Unassembled WGS sequence"/>
</dbReference>
<protein>
    <submittedName>
        <fullName evidence="7">BZIP transcription factor 44</fullName>
    </submittedName>
</protein>
<evidence type="ECO:0000256" key="3">
    <source>
        <dbReference type="ARBA" id="ARBA00023125"/>
    </source>
</evidence>
<evidence type="ECO:0000313" key="7">
    <source>
        <dbReference type="EMBL" id="KAK4434552.1"/>
    </source>
</evidence>
<accession>A0AAE2CU31</accession>
<evidence type="ECO:0000256" key="5">
    <source>
        <dbReference type="ARBA" id="ARBA00023242"/>
    </source>
</evidence>
<dbReference type="PROSITE" id="PS50217">
    <property type="entry name" value="BZIP"/>
    <property type="match status" value="1"/>
</dbReference>
<organism evidence="7 8">
    <name type="scientific">Sesamum alatum</name>
    <dbReference type="NCBI Taxonomy" id="300844"/>
    <lineage>
        <taxon>Eukaryota</taxon>
        <taxon>Viridiplantae</taxon>
        <taxon>Streptophyta</taxon>
        <taxon>Embryophyta</taxon>
        <taxon>Tracheophyta</taxon>
        <taxon>Spermatophyta</taxon>
        <taxon>Magnoliopsida</taxon>
        <taxon>eudicotyledons</taxon>
        <taxon>Gunneridae</taxon>
        <taxon>Pentapetalae</taxon>
        <taxon>asterids</taxon>
        <taxon>lamiids</taxon>
        <taxon>Lamiales</taxon>
        <taxon>Pedaliaceae</taxon>
        <taxon>Sesamum</taxon>
    </lineage>
</organism>
<dbReference type="FunFam" id="1.20.5.170:FF:000020">
    <property type="entry name" value="BZIP transcription factor"/>
    <property type="match status" value="1"/>
</dbReference>
<reference evidence="7" key="2">
    <citation type="journal article" date="2024" name="Plant">
        <title>Genomic evolution and insights into agronomic trait innovations of Sesamum species.</title>
        <authorList>
            <person name="Miao H."/>
            <person name="Wang L."/>
            <person name="Qu L."/>
            <person name="Liu H."/>
            <person name="Sun Y."/>
            <person name="Le M."/>
            <person name="Wang Q."/>
            <person name="Wei S."/>
            <person name="Zheng Y."/>
            <person name="Lin W."/>
            <person name="Duan Y."/>
            <person name="Cao H."/>
            <person name="Xiong S."/>
            <person name="Wang X."/>
            <person name="Wei L."/>
            <person name="Li C."/>
            <person name="Ma Q."/>
            <person name="Ju M."/>
            <person name="Zhao R."/>
            <person name="Li G."/>
            <person name="Mu C."/>
            <person name="Tian Q."/>
            <person name="Mei H."/>
            <person name="Zhang T."/>
            <person name="Gao T."/>
            <person name="Zhang H."/>
        </authorList>
    </citation>
    <scope>NUCLEOTIDE SEQUENCE</scope>
    <source>
        <strain evidence="7">3651</strain>
    </source>
</reference>
<keyword evidence="4" id="KW-0804">Transcription</keyword>
<keyword evidence="2" id="KW-0805">Transcription regulation</keyword>
<feature type="domain" description="BZIP" evidence="6">
    <location>
        <begin position="25"/>
        <end position="88"/>
    </location>
</feature>
<evidence type="ECO:0000256" key="4">
    <source>
        <dbReference type="ARBA" id="ARBA00023163"/>
    </source>
</evidence>
<evidence type="ECO:0000256" key="1">
    <source>
        <dbReference type="ARBA" id="ARBA00004123"/>
    </source>
</evidence>
<dbReference type="Gene3D" id="1.20.5.170">
    <property type="match status" value="1"/>
</dbReference>
<sequence length="169" mass="19103">MASSCVTSSGSPHPGSHEVVVVVMDERKRKRMQSNRESARRSRLRKQKHLDDLMNCISLLSKENSQVLTRIHLIKQQHLKLEAENSVLRAQFIHLTKTLQSLKDICISSTTPRPPPPPPAAATACLGISNFSMRDLVDGFLNHHPWNMMMGPNCQYHYPVMASAEMLDY</sequence>
<dbReference type="SUPFAM" id="SSF57959">
    <property type="entry name" value="Leucine zipper domain"/>
    <property type="match status" value="1"/>
</dbReference>
<evidence type="ECO:0000256" key="2">
    <source>
        <dbReference type="ARBA" id="ARBA00023015"/>
    </source>
</evidence>
<dbReference type="InterPro" id="IPR045314">
    <property type="entry name" value="bZIP_plant_GBF1"/>
</dbReference>
<reference evidence="7" key="1">
    <citation type="submission" date="2020-06" db="EMBL/GenBank/DDBJ databases">
        <authorList>
            <person name="Li T."/>
            <person name="Hu X."/>
            <person name="Zhang T."/>
            <person name="Song X."/>
            <person name="Zhang H."/>
            <person name="Dai N."/>
            <person name="Sheng W."/>
            <person name="Hou X."/>
            <person name="Wei L."/>
        </authorList>
    </citation>
    <scope>NUCLEOTIDE SEQUENCE</scope>
    <source>
        <strain evidence="7">3651</strain>
        <tissue evidence="7">Leaf</tissue>
    </source>
</reference>
<dbReference type="AlphaFoldDB" id="A0AAE2CU31"/>
<proteinExistence type="predicted"/>
<dbReference type="PANTHER" id="PTHR45764">
    <property type="entry name" value="BZIP TRANSCRIPTION FACTOR 44"/>
    <property type="match status" value="1"/>
</dbReference>
<evidence type="ECO:0000259" key="6">
    <source>
        <dbReference type="PROSITE" id="PS50217"/>
    </source>
</evidence>
<dbReference type="InterPro" id="IPR046347">
    <property type="entry name" value="bZIP_sf"/>
</dbReference>
<evidence type="ECO:0000313" key="8">
    <source>
        <dbReference type="Proteomes" id="UP001293254"/>
    </source>
</evidence>
<dbReference type="GO" id="GO:0003700">
    <property type="term" value="F:DNA-binding transcription factor activity"/>
    <property type="evidence" value="ECO:0007669"/>
    <property type="project" value="InterPro"/>
</dbReference>
<keyword evidence="8" id="KW-1185">Reference proteome</keyword>
<comment type="subcellular location">
    <subcellularLocation>
        <location evidence="1">Nucleus</location>
    </subcellularLocation>
</comment>
<dbReference type="GO" id="GO:0000976">
    <property type="term" value="F:transcription cis-regulatory region binding"/>
    <property type="evidence" value="ECO:0007669"/>
    <property type="project" value="TreeGrafter"/>
</dbReference>
<dbReference type="GO" id="GO:0005634">
    <property type="term" value="C:nucleus"/>
    <property type="evidence" value="ECO:0007669"/>
    <property type="project" value="UniProtKB-SubCell"/>
</dbReference>
<keyword evidence="3" id="KW-0238">DNA-binding</keyword>
<gene>
    <name evidence="7" type="ORF">Salat_0618000</name>
</gene>
<dbReference type="SMART" id="SM00338">
    <property type="entry name" value="BRLZ"/>
    <property type="match status" value="1"/>
</dbReference>
<dbReference type="PROSITE" id="PS00036">
    <property type="entry name" value="BZIP_BASIC"/>
    <property type="match status" value="1"/>
</dbReference>
<dbReference type="PANTHER" id="PTHR45764:SF38">
    <property type="entry name" value="BZIP TRANSCRIPTION FACTOR 44"/>
    <property type="match status" value="1"/>
</dbReference>
<dbReference type="Pfam" id="PF00170">
    <property type="entry name" value="bZIP_1"/>
    <property type="match status" value="1"/>
</dbReference>
<name>A0AAE2CU31_9LAMI</name>
<keyword evidence="5" id="KW-0539">Nucleus</keyword>
<dbReference type="EMBL" id="JACGWO010000002">
    <property type="protein sequence ID" value="KAK4434552.1"/>
    <property type="molecule type" value="Genomic_DNA"/>
</dbReference>
<dbReference type="GO" id="GO:0045893">
    <property type="term" value="P:positive regulation of DNA-templated transcription"/>
    <property type="evidence" value="ECO:0007669"/>
    <property type="project" value="TreeGrafter"/>
</dbReference>
<dbReference type="GO" id="GO:0046982">
    <property type="term" value="F:protein heterodimerization activity"/>
    <property type="evidence" value="ECO:0007669"/>
    <property type="project" value="UniProtKB-ARBA"/>
</dbReference>